<keyword evidence="4 6" id="KW-0274">FAD</keyword>
<name>A0A1E3PL60_9ASCO</name>
<dbReference type="PRINTS" id="PR00147">
    <property type="entry name" value="DNAPHOTLYASE"/>
</dbReference>
<evidence type="ECO:0000256" key="1">
    <source>
        <dbReference type="ARBA" id="ARBA00001932"/>
    </source>
</evidence>
<feature type="site" description="Electron transfer via tryptophanyl radical" evidence="7">
    <location>
        <position position="476"/>
    </location>
</feature>
<dbReference type="Gene3D" id="1.10.579.10">
    <property type="entry name" value="DNA Cyclobutane Dipyrimidine Photolyase, subunit A, domain 3"/>
    <property type="match status" value="1"/>
</dbReference>
<dbReference type="OrthoDB" id="435881at2759"/>
<dbReference type="InterPro" id="IPR036155">
    <property type="entry name" value="Crypto/Photolyase_N_sf"/>
</dbReference>
<dbReference type="GO" id="GO:0005634">
    <property type="term" value="C:nucleus"/>
    <property type="evidence" value="ECO:0007669"/>
    <property type="project" value="TreeGrafter"/>
</dbReference>
<evidence type="ECO:0000313" key="9">
    <source>
        <dbReference type="EMBL" id="ODQ66181.1"/>
    </source>
</evidence>
<evidence type="ECO:0000256" key="5">
    <source>
        <dbReference type="ARBA" id="ARBA00022991"/>
    </source>
</evidence>
<evidence type="ECO:0000256" key="3">
    <source>
        <dbReference type="ARBA" id="ARBA00022630"/>
    </source>
</evidence>
<dbReference type="InterPro" id="IPR036134">
    <property type="entry name" value="Crypto/Photolyase_FAD-like_sf"/>
</dbReference>
<keyword evidence="3 6" id="KW-0285">Flavoprotein</keyword>
<dbReference type="Pfam" id="PF00875">
    <property type="entry name" value="DNA_photolyase"/>
    <property type="match status" value="1"/>
</dbReference>
<evidence type="ECO:0000256" key="4">
    <source>
        <dbReference type="ARBA" id="ARBA00022827"/>
    </source>
</evidence>
<dbReference type="GO" id="GO:0043153">
    <property type="term" value="P:entrainment of circadian clock by photoperiod"/>
    <property type="evidence" value="ECO:0007669"/>
    <property type="project" value="TreeGrafter"/>
</dbReference>
<keyword evidence="5" id="KW-0157">Chromophore</keyword>
<dbReference type="PANTHER" id="PTHR11455:SF18">
    <property type="entry name" value="SI:CH1073-390K14.1"/>
    <property type="match status" value="1"/>
</dbReference>
<feature type="binding site" evidence="6">
    <location>
        <position position="365"/>
    </location>
    <ligand>
        <name>FAD</name>
        <dbReference type="ChEBI" id="CHEBI:57692"/>
    </ligand>
</feature>
<feature type="binding site" evidence="6">
    <location>
        <begin position="333"/>
        <end position="337"/>
    </location>
    <ligand>
        <name>FAD</name>
        <dbReference type="ChEBI" id="CHEBI:57692"/>
    </ligand>
</feature>
<dbReference type="PROSITE" id="PS51645">
    <property type="entry name" value="PHR_CRY_ALPHA_BETA"/>
    <property type="match status" value="1"/>
</dbReference>
<dbReference type="InterPro" id="IPR014729">
    <property type="entry name" value="Rossmann-like_a/b/a_fold"/>
</dbReference>
<keyword evidence="10" id="KW-1185">Reference proteome</keyword>
<accession>A0A1E3PL60</accession>
<evidence type="ECO:0000259" key="8">
    <source>
        <dbReference type="PROSITE" id="PS51645"/>
    </source>
</evidence>
<dbReference type="STRING" id="857566.A0A1E3PL60"/>
<dbReference type="GO" id="GO:0006950">
    <property type="term" value="P:response to stress"/>
    <property type="evidence" value="ECO:0007669"/>
    <property type="project" value="UniProtKB-ARBA"/>
</dbReference>
<dbReference type="Proteomes" id="UP000095009">
    <property type="component" value="Unassembled WGS sequence"/>
</dbReference>
<evidence type="ECO:0000256" key="7">
    <source>
        <dbReference type="PIRSR" id="PIRSR602081-2"/>
    </source>
</evidence>
<dbReference type="PROSITE" id="PS00394">
    <property type="entry name" value="DNA_PHOTOLYASES_1_1"/>
    <property type="match status" value="1"/>
</dbReference>
<dbReference type="GO" id="GO:0003904">
    <property type="term" value="F:deoxyribodipyrimidine photo-lyase activity"/>
    <property type="evidence" value="ECO:0007669"/>
    <property type="project" value="TreeGrafter"/>
</dbReference>
<dbReference type="AlphaFoldDB" id="A0A1E3PL60"/>
<dbReference type="GO" id="GO:0032922">
    <property type="term" value="P:circadian regulation of gene expression"/>
    <property type="evidence" value="ECO:0007669"/>
    <property type="project" value="TreeGrafter"/>
</dbReference>
<organism evidence="9 10">
    <name type="scientific">Nadsonia fulvescens var. elongata DSM 6958</name>
    <dbReference type="NCBI Taxonomy" id="857566"/>
    <lineage>
        <taxon>Eukaryota</taxon>
        <taxon>Fungi</taxon>
        <taxon>Dikarya</taxon>
        <taxon>Ascomycota</taxon>
        <taxon>Saccharomycotina</taxon>
        <taxon>Dipodascomycetes</taxon>
        <taxon>Dipodascales</taxon>
        <taxon>Dipodascales incertae sedis</taxon>
        <taxon>Nadsonia</taxon>
    </lineage>
</organism>
<feature type="binding site" evidence="6">
    <location>
        <begin position="368"/>
        <end position="375"/>
    </location>
    <ligand>
        <name>FAD</name>
        <dbReference type="ChEBI" id="CHEBI:57692"/>
    </ligand>
</feature>
<comment type="cofactor">
    <cofactor evidence="6">
        <name>FAD</name>
        <dbReference type="ChEBI" id="CHEBI:57692"/>
    </cofactor>
    <text evidence="6">Binds 1 FAD per subunit.</text>
</comment>
<dbReference type="PROSITE" id="PS00691">
    <property type="entry name" value="DNA_PHOTOLYASES_1_2"/>
    <property type="match status" value="1"/>
</dbReference>
<dbReference type="InterPro" id="IPR006050">
    <property type="entry name" value="DNA_photolyase_N"/>
</dbReference>
<feature type="site" description="Electron transfer via tryptophanyl radical" evidence="7">
    <location>
        <position position="453"/>
    </location>
</feature>
<dbReference type="SUPFAM" id="SSF52425">
    <property type="entry name" value="Cryptochrome/photolyase, N-terminal domain"/>
    <property type="match status" value="1"/>
</dbReference>
<dbReference type="GO" id="GO:0071949">
    <property type="term" value="F:FAD binding"/>
    <property type="evidence" value="ECO:0007669"/>
    <property type="project" value="TreeGrafter"/>
</dbReference>
<dbReference type="Gene3D" id="3.40.50.620">
    <property type="entry name" value="HUPs"/>
    <property type="match status" value="1"/>
</dbReference>
<feature type="binding site" evidence="6">
    <location>
        <begin position="466"/>
        <end position="468"/>
    </location>
    <ligand>
        <name>FAD</name>
        <dbReference type="ChEBI" id="CHEBI:57692"/>
    </ligand>
</feature>
<dbReference type="EMBL" id="KV454408">
    <property type="protein sequence ID" value="ODQ66181.1"/>
    <property type="molecule type" value="Genomic_DNA"/>
</dbReference>
<evidence type="ECO:0000313" key="10">
    <source>
        <dbReference type="Proteomes" id="UP000095009"/>
    </source>
</evidence>
<evidence type="ECO:0000256" key="2">
    <source>
        <dbReference type="ARBA" id="ARBA00005862"/>
    </source>
</evidence>
<gene>
    <name evidence="9" type="ORF">NADFUDRAFT_22552</name>
</gene>
<dbReference type="FunFam" id="1.10.579.10:FF:000003">
    <property type="entry name" value="Deoxyribodipyrimidine photo-lyase"/>
    <property type="match status" value="1"/>
</dbReference>
<dbReference type="Gene3D" id="1.25.40.80">
    <property type="match status" value="1"/>
</dbReference>
<evidence type="ECO:0000256" key="6">
    <source>
        <dbReference type="PIRSR" id="PIRSR602081-1"/>
    </source>
</evidence>
<feature type="binding site" evidence="6">
    <location>
        <position position="321"/>
    </location>
    <ligand>
        <name>FAD</name>
        <dbReference type="ChEBI" id="CHEBI:57692"/>
    </ligand>
</feature>
<dbReference type="InterPro" id="IPR005101">
    <property type="entry name" value="Cryptochr/Photolyase_FAD-bd"/>
</dbReference>
<dbReference type="PANTHER" id="PTHR11455">
    <property type="entry name" value="CRYPTOCHROME"/>
    <property type="match status" value="1"/>
</dbReference>
<dbReference type="SUPFAM" id="SSF48173">
    <property type="entry name" value="Cryptochrome/photolyase FAD-binding domain"/>
    <property type="match status" value="1"/>
</dbReference>
<dbReference type="Pfam" id="PF03441">
    <property type="entry name" value="FAD_binding_7"/>
    <property type="match status" value="1"/>
</dbReference>
<proteinExistence type="inferred from homology"/>
<reference evidence="9 10" key="1">
    <citation type="journal article" date="2016" name="Proc. Natl. Acad. Sci. U.S.A.">
        <title>Comparative genomics of biotechnologically important yeasts.</title>
        <authorList>
            <person name="Riley R."/>
            <person name="Haridas S."/>
            <person name="Wolfe K.H."/>
            <person name="Lopes M.R."/>
            <person name="Hittinger C.T."/>
            <person name="Goeker M."/>
            <person name="Salamov A.A."/>
            <person name="Wisecaver J.H."/>
            <person name="Long T.M."/>
            <person name="Calvey C.H."/>
            <person name="Aerts A.L."/>
            <person name="Barry K.W."/>
            <person name="Choi C."/>
            <person name="Clum A."/>
            <person name="Coughlan A.Y."/>
            <person name="Deshpande S."/>
            <person name="Douglass A.P."/>
            <person name="Hanson S.J."/>
            <person name="Klenk H.-P."/>
            <person name="LaButti K.M."/>
            <person name="Lapidus A."/>
            <person name="Lindquist E.A."/>
            <person name="Lipzen A.M."/>
            <person name="Meier-Kolthoff J.P."/>
            <person name="Ohm R.A."/>
            <person name="Otillar R.P."/>
            <person name="Pangilinan J.L."/>
            <person name="Peng Y."/>
            <person name="Rokas A."/>
            <person name="Rosa C.A."/>
            <person name="Scheuner C."/>
            <person name="Sibirny A.A."/>
            <person name="Slot J.C."/>
            <person name="Stielow J.B."/>
            <person name="Sun H."/>
            <person name="Kurtzman C.P."/>
            <person name="Blackwell M."/>
            <person name="Grigoriev I.V."/>
            <person name="Jeffries T.W."/>
        </authorList>
    </citation>
    <scope>NUCLEOTIDE SEQUENCE [LARGE SCALE GENOMIC DNA]</scope>
    <source>
        <strain evidence="9 10">DSM 6958</strain>
    </source>
</reference>
<dbReference type="InterPro" id="IPR018394">
    <property type="entry name" value="DNA_photolyase_1_CS_C"/>
</dbReference>
<feature type="site" description="Electron transfer via tryptophanyl radical" evidence="7">
    <location>
        <position position="400"/>
    </location>
</feature>
<dbReference type="GO" id="GO:0005737">
    <property type="term" value="C:cytoplasm"/>
    <property type="evidence" value="ECO:0007669"/>
    <property type="project" value="TreeGrafter"/>
</dbReference>
<dbReference type="GO" id="GO:0006139">
    <property type="term" value="P:nucleobase-containing compound metabolic process"/>
    <property type="evidence" value="ECO:0007669"/>
    <property type="project" value="UniProtKB-ARBA"/>
</dbReference>
<comment type="cofactor">
    <cofactor evidence="1">
        <name>(6R)-5,10-methylene-5,6,7,8-tetrahydrofolate</name>
        <dbReference type="ChEBI" id="CHEBI:15636"/>
    </cofactor>
</comment>
<feature type="domain" description="Photolyase/cryptochrome alpha/beta" evidence="8">
    <location>
        <begin position="80"/>
        <end position="217"/>
    </location>
</feature>
<comment type="similarity">
    <text evidence="2">Belongs to the DNA photolyase class-1 family.</text>
</comment>
<dbReference type="InterPro" id="IPR002081">
    <property type="entry name" value="Cryptochrome/DNA_photolyase_1"/>
</dbReference>
<sequence>MKTPGYSIEGDDNKRVKFSANDIGKKYVDEFYPHTITNERAIKYTSGDLEKPLAGLERALKEADTALSKNEIEKTNSSKKCIVHWFKTDLRASDNSALSAASQAAKDSSLPLITVYLFSAKDLKAHRVSKARIDFILRSLSSLRQTLAELHIPLCVEWVDEKLPVSTRLLDLCKEWQATEIWANMEYEVDELRRDTKLIRSFAEKRIKFNVLHDTCVVQPGSVATKEGKQYSVFTPWFRAWSEFVSGHHKSLQSRPSLHANTDNEVLKYWDDLFEQKMPDIPSHHKLEVTDADRLSGLWPAGEAAANHTLETFIKNKLRQYKNTRDFPFVNGTSHISVHLAAGTLSARSAVRAALEVTPTLTDAWIREVAWRDFYRHVLAHWPYVCMNKPFKLRIADIEWEYNDEHFRAWTQGRTGYPIVDAAMRELLSTGYMPNRCRMIVASFLAKHLMLDWKMGENWFMEHLIDGDFSSNNGGWGFCASAGVDAQPYFRILNPLLQSEKFDPDGIYIRKWVPELANCTSKQVHAPHSRGFSNTHEYPEPIVDHKVARERALARYKLAS</sequence>
<protein>
    <recommendedName>
        <fullName evidence="8">Photolyase/cryptochrome alpha/beta domain-containing protein</fullName>
    </recommendedName>
</protein>
<dbReference type="GO" id="GO:0003677">
    <property type="term" value="F:DNA binding"/>
    <property type="evidence" value="ECO:0007669"/>
    <property type="project" value="TreeGrafter"/>
</dbReference>